<feature type="signal peptide" evidence="1">
    <location>
        <begin position="1"/>
        <end position="27"/>
    </location>
</feature>
<dbReference type="InterPro" id="IPR023346">
    <property type="entry name" value="Lysozyme-like_dom_sf"/>
</dbReference>
<evidence type="ECO:0000256" key="1">
    <source>
        <dbReference type="SAM" id="SignalP"/>
    </source>
</evidence>
<dbReference type="CDD" id="cd13400">
    <property type="entry name" value="LT_IagB-like"/>
    <property type="match status" value="1"/>
</dbReference>
<accession>A0AAW9CCL3</accession>
<gene>
    <name evidence="3" type="ORF">QWU01_22950</name>
</gene>
<evidence type="ECO:0000313" key="4">
    <source>
        <dbReference type="Proteomes" id="UP001276300"/>
    </source>
</evidence>
<name>A0AAW9CCL3_KLUCR</name>
<sequence length="187" mass="20843">MWGNKRLPCFLALSLIFPLLIPGTSWASYSSAPSTYDACFNAAGTRYQIEPLLLKSVAKGESGFRPRVTNTNRDKKGRAISTDYGLMQVNSTHIPKLVRLGVIQGAEDLLTHPCLNIQIGAWILASHFQVCGVTWNCLGSYNAGFRKDRHETRENYANRIWKIYKELKSLSCRTGTTPEGKTVCVQS</sequence>
<keyword evidence="1" id="KW-0732">Signal</keyword>
<dbReference type="RefSeq" id="WP_318243154.1">
    <property type="nucleotide sequence ID" value="NZ_JAMWJA010000011.1"/>
</dbReference>
<dbReference type="Gene3D" id="1.10.530.10">
    <property type="match status" value="1"/>
</dbReference>
<evidence type="ECO:0000313" key="3">
    <source>
        <dbReference type="EMBL" id="MDW3779663.1"/>
    </source>
</evidence>
<feature type="domain" description="Transglycosylase SLT" evidence="2">
    <location>
        <begin position="39"/>
        <end position="162"/>
    </location>
</feature>
<organism evidence="3 4">
    <name type="scientific">Kluyvera cryocrescens</name>
    <name type="common">Kluyvera citrophila</name>
    <dbReference type="NCBI Taxonomy" id="580"/>
    <lineage>
        <taxon>Bacteria</taxon>
        <taxon>Pseudomonadati</taxon>
        <taxon>Pseudomonadota</taxon>
        <taxon>Gammaproteobacteria</taxon>
        <taxon>Enterobacterales</taxon>
        <taxon>Enterobacteriaceae</taxon>
        <taxon>Kluyvera</taxon>
    </lineage>
</organism>
<protein>
    <submittedName>
        <fullName evidence="3">Lytic transglycosylase domain-containing protein</fullName>
    </submittedName>
</protein>
<comment type="caution">
    <text evidence="3">The sequence shown here is derived from an EMBL/GenBank/DDBJ whole genome shotgun (WGS) entry which is preliminary data.</text>
</comment>
<dbReference type="Proteomes" id="UP001276300">
    <property type="component" value="Unassembled WGS sequence"/>
</dbReference>
<reference evidence="3" key="1">
    <citation type="journal article" date="2023" name="J Glob Antimicrob Resist">
        <title>Emergence of NDM-1 and KPC-3 carbapenemases in Kluyvera cryocrescens: Investigating genetic heterogeneity and acquisition routes of blaNDM-1 in Enterobacterales species in Portugal.</title>
        <authorList>
            <person name="Loiodice M."/>
            <person name="Ribeiro M."/>
            <person name="Peixe L."/>
            <person name="Novais A."/>
        </authorList>
    </citation>
    <scope>NUCLEOTIDE SEQUENCE</scope>
    <source>
        <strain evidence="3">K629</strain>
    </source>
</reference>
<dbReference type="AlphaFoldDB" id="A0AAW9CCL3"/>
<dbReference type="EMBL" id="JAUEQX010000023">
    <property type="protein sequence ID" value="MDW3779663.1"/>
    <property type="molecule type" value="Genomic_DNA"/>
</dbReference>
<feature type="chain" id="PRO_5043846895" evidence="1">
    <location>
        <begin position="28"/>
        <end position="187"/>
    </location>
</feature>
<evidence type="ECO:0000259" key="2">
    <source>
        <dbReference type="Pfam" id="PF01464"/>
    </source>
</evidence>
<dbReference type="SUPFAM" id="SSF53955">
    <property type="entry name" value="Lysozyme-like"/>
    <property type="match status" value="1"/>
</dbReference>
<dbReference type="Pfam" id="PF01464">
    <property type="entry name" value="SLT"/>
    <property type="match status" value="1"/>
</dbReference>
<dbReference type="InterPro" id="IPR008258">
    <property type="entry name" value="Transglycosylase_SLT_dom_1"/>
</dbReference>
<proteinExistence type="predicted"/>